<dbReference type="SUPFAM" id="SSF81624">
    <property type="entry name" value="N-terminal domain of MutM-like DNA repair proteins"/>
    <property type="match status" value="1"/>
</dbReference>
<protein>
    <submittedName>
        <fullName evidence="18">Formamidopyrimidine-DNA glycosylase</fullName>
    </submittedName>
</protein>
<dbReference type="InterPro" id="IPR010663">
    <property type="entry name" value="Znf_FPG/IleRS"/>
</dbReference>
<dbReference type="InterPro" id="IPR012319">
    <property type="entry name" value="FPG_cat"/>
</dbReference>
<gene>
    <name evidence="18" type="ORF">EV139_2189</name>
</gene>
<keyword evidence="12" id="KW-0511">Multifunctional enzyme</keyword>
<dbReference type="InterPro" id="IPR000214">
    <property type="entry name" value="Znf_DNA_glyclase/AP_lyase"/>
</dbReference>
<feature type="domain" description="Formamidopyrimidine-DNA glycosylase catalytic" evidence="17">
    <location>
        <begin position="2"/>
        <end position="182"/>
    </location>
</feature>
<evidence type="ECO:0000313" key="19">
    <source>
        <dbReference type="Proteomes" id="UP000291832"/>
    </source>
</evidence>
<comment type="catalytic activity">
    <reaction evidence="14">
        <text>2'-deoxyribonucleotide-(2'-deoxyribose 5'-phosphate)-2'-deoxyribonucleotide-DNA = a 3'-end 2'-deoxyribonucleotide-(2,3-dehydro-2,3-deoxyribose 5'-phosphate)-DNA + a 5'-end 5'-phospho-2'-deoxyribonucleoside-DNA + H(+)</text>
        <dbReference type="Rhea" id="RHEA:66592"/>
        <dbReference type="Rhea" id="RHEA-COMP:13180"/>
        <dbReference type="Rhea" id="RHEA-COMP:16897"/>
        <dbReference type="Rhea" id="RHEA-COMP:17067"/>
        <dbReference type="ChEBI" id="CHEBI:15378"/>
        <dbReference type="ChEBI" id="CHEBI:136412"/>
        <dbReference type="ChEBI" id="CHEBI:157695"/>
        <dbReference type="ChEBI" id="CHEBI:167181"/>
        <dbReference type="EC" id="4.2.99.18"/>
    </reaction>
</comment>
<proteinExistence type="inferred from homology"/>
<dbReference type="RefSeq" id="WP_130454350.1">
    <property type="nucleotide sequence ID" value="NZ_QYAG01000001.1"/>
</dbReference>
<organism evidence="18 19">
    <name type="scientific">Leucobacter luti</name>
    <dbReference type="NCBI Taxonomy" id="340320"/>
    <lineage>
        <taxon>Bacteria</taxon>
        <taxon>Bacillati</taxon>
        <taxon>Actinomycetota</taxon>
        <taxon>Actinomycetes</taxon>
        <taxon>Micrococcales</taxon>
        <taxon>Microbacteriaceae</taxon>
        <taxon>Leucobacter</taxon>
    </lineage>
</organism>
<evidence type="ECO:0000256" key="6">
    <source>
        <dbReference type="ARBA" id="ARBA00022771"/>
    </source>
</evidence>
<evidence type="ECO:0000256" key="9">
    <source>
        <dbReference type="ARBA" id="ARBA00023125"/>
    </source>
</evidence>
<keyword evidence="5" id="KW-0227">DNA damage</keyword>
<dbReference type="SMART" id="SM00898">
    <property type="entry name" value="Fapy_DNA_glyco"/>
    <property type="match status" value="1"/>
</dbReference>
<name>A0A4Q7TV17_9MICO</name>
<dbReference type="PANTHER" id="PTHR22993:SF9">
    <property type="entry name" value="FORMAMIDOPYRIMIDINE-DNA GLYCOSYLASE"/>
    <property type="match status" value="1"/>
</dbReference>
<evidence type="ECO:0000256" key="2">
    <source>
        <dbReference type="ARBA" id="ARBA00001947"/>
    </source>
</evidence>
<dbReference type="FunFam" id="1.10.8.50:FF:000003">
    <property type="entry name" value="Formamidopyrimidine-DNA glycosylase"/>
    <property type="match status" value="1"/>
</dbReference>
<dbReference type="Gene3D" id="3.20.190.10">
    <property type="entry name" value="MutM-like, N-terminal"/>
    <property type="match status" value="1"/>
</dbReference>
<accession>A0A4Q7TV17</accession>
<dbReference type="CDD" id="cd08966">
    <property type="entry name" value="EcFpg-like_N"/>
    <property type="match status" value="1"/>
</dbReference>
<evidence type="ECO:0000256" key="3">
    <source>
        <dbReference type="ARBA" id="ARBA00009409"/>
    </source>
</evidence>
<evidence type="ECO:0000259" key="16">
    <source>
        <dbReference type="PROSITE" id="PS51066"/>
    </source>
</evidence>
<dbReference type="InterPro" id="IPR015887">
    <property type="entry name" value="DNA_glyclase_Znf_dom_DNA_BS"/>
</dbReference>
<evidence type="ECO:0000256" key="13">
    <source>
        <dbReference type="ARBA" id="ARBA00023295"/>
    </source>
</evidence>
<feature type="domain" description="FPG-type" evidence="16">
    <location>
        <begin position="341"/>
        <end position="375"/>
    </location>
</feature>
<keyword evidence="10" id="KW-0234">DNA repair</keyword>
<dbReference type="GO" id="GO:0140078">
    <property type="term" value="F:class I DNA-(apurinic or apyrimidinic site) endonuclease activity"/>
    <property type="evidence" value="ECO:0007669"/>
    <property type="project" value="UniProtKB-EC"/>
</dbReference>
<keyword evidence="6 15" id="KW-0863">Zinc-finger</keyword>
<evidence type="ECO:0000256" key="7">
    <source>
        <dbReference type="ARBA" id="ARBA00022801"/>
    </source>
</evidence>
<comment type="similarity">
    <text evidence="3">Belongs to the FPG family.</text>
</comment>
<dbReference type="AlphaFoldDB" id="A0A4Q7TV17"/>
<keyword evidence="13" id="KW-0326">Glycosidase</keyword>
<dbReference type="Pfam" id="PF06827">
    <property type="entry name" value="zf-FPG_IleRS"/>
    <property type="match status" value="1"/>
</dbReference>
<dbReference type="OrthoDB" id="9800855at2"/>
<dbReference type="SUPFAM" id="SSF57716">
    <property type="entry name" value="Glucocorticoid receptor-like (DNA-binding domain)"/>
    <property type="match status" value="1"/>
</dbReference>
<evidence type="ECO:0000256" key="8">
    <source>
        <dbReference type="ARBA" id="ARBA00022833"/>
    </source>
</evidence>
<evidence type="ECO:0000256" key="4">
    <source>
        <dbReference type="ARBA" id="ARBA00022723"/>
    </source>
</evidence>
<comment type="caution">
    <text evidence="18">The sequence shown here is derived from an EMBL/GenBank/DDBJ whole genome shotgun (WGS) entry which is preliminary data.</text>
</comment>
<evidence type="ECO:0000256" key="11">
    <source>
        <dbReference type="ARBA" id="ARBA00023239"/>
    </source>
</evidence>
<dbReference type="GO" id="GO:0034039">
    <property type="term" value="F:8-oxo-7,8-dihydroguanine DNA N-glycosylase activity"/>
    <property type="evidence" value="ECO:0007669"/>
    <property type="project" value="TreeGrafter"/>
</dbReference>
<evidence type="ECO:0000313" key="18">
    <source>
        <dbReference type="EMBL" id="RZT64765.1"/>
    </source>
</evidence>
<evidence type="ECO:0000256" key="14">
    <source>
        <dbReference type="ARBA" id="ARBA00044632"/>
    </source>
</evidence>
<keyword evidence="8" id="KW-0862">Zinc</keyword>
<dbReference type="GO" id="GO:0006284">
    <property type="term" value="P:base-excision repair"/>
    <property type="evidence" value="ECO:0007669"/>
    <property type="project" value="InterPro"/>
</dbReference>
<keyword evidence="19" id="KW-1185">Reference proteome</keyword>
<evidence type="ECO:0000256" key="12">
    <source>
        <dbReference type="ARBA" id="ARBA00023268"/>
    </source>
</evidence>
<evidence type="ECO:0000256" key="1">
    <source>
        <dbReference type="ARBA" id="ARBA00001668"/>
    </source>
</evidence>
<dbReference type="Pfam" id="PF01149">
    <property type="entry name" value="Fapy_DNA_glyco"/>
    <property type="match status" value="1"/>
</dbReference>
<dbReference type="SMART" id="SM01232">
    <property type="entry name" value="H2TH"/>
    <property type="match status" value="1"/>
</dbReference>
<dbReference type="InterPro" id="IPR010979">
    <property type="entry name" value="Ribosomal_uS13-like_H2TH"/>
</dbReference>
<dbReference type="GO" id="GO:0003690">
    <property type="term" value="F:double-stranded DNA binding"/>
    <property type="evidence" value="ECO:0007669"/>
    <property type="project" value="UniProtKB-ARBA"/>
</dbReference>
<keyword evidence="4" id="KW-0479">Metal-binding</keyword>
<dbReference type="InterPro" id="IPR015886">
    <property type="entry name" value="H2TH_FPG"/>
</dbReference>
<dbReference type="PROSITE" id="PS51066">
    <property type="entry name" value="ZF_FPG_2"/>
    <property type="match status" value="1"/>
</dbReference>
<dbReference type="Proteomes" id="UP000291832">
    <property type="component" value="Unassembled WGS sequence"/>
</dbReference>
<comment type="catalytic activity">
    <reaction evidence="1">
        <text>Hydrolysis of DNA containing ring-opened 7-methylguanine residues, releasing 2,6-diamino-4-hydroxy-5-(N-methyl)formamidopyrimidine.</text>
        <dbReference type="EC" id="3.2.2.23"/>
    </reaction>
</comment>
<dbReference type="Pfam" id="PF06831">
    <property type="entry name" value="H2TH"/>
    <property type="match status" value="1"/>
</dbReference>
<evidence type="ECO:0000256" key="15">
    <source>
        <dbReference type="PROSITE-ProRule" id="PRU00391"/>
    </source>
</evidence>
<comment type="cofactor">
    <cofactor evidence="2">
        <name>Zn(2+)</name>
        <dbReference type="ChEBI" id="CHEBI:29105"/>
    </cofactor>
</comment>
<dbReference type="Gene3D" id="1.10.8.50">
    <property type="match status" value="1"/>
</dbReference>
<dbReference type="PANTHER" id="PTHR22993">
    <property type="entry name" value="FORMAMIDOPYRIMIDINE-DNA GLYCOSYLASE"/>
    <property type="match status" value="1"/>
</dbReference>
<reference evidence="18 19" key="1">
    <citation type="journal article" date="2015" name="Stand. Genomic Sci.">
        <title>Genomic Encyclopedia of Bacterial and Archaeal Type Strains, Phase III: the genomes of soil and plant-associated and newly described type strains.</title>
        <authorList>
            <person name="Whitman W.B."/>
            <person name="Woyke T."/>
            <person name="Klenk H.P."/>
            <person name="Zhou Y."/>
            <person name="Lilburn T.G."/>
            <person name="Beck B.J."/>
            <person name="De Vos P."/>
            <person name="Vandamme P."/>
            <person name="Eisen J.A."/>
            <person name="Garrity G."/>
            <person name="Hugenholtz P."/>
            <person name="Kyrpides N.C."/>
        </authorList>
    </citation>
    <scope>NUCLEOTIDE SEQUENCE [LARGE SCALE GENOMIC DNA]</scope>
    <source>
        <strain evidence="18 19">RF6</strain>
    </source>
</reference>
<keyword evidence="7" id="KW-0378">Hydrolase</keyword>
<dbReference type="GO" id="GO:0006979">
    <property type="term" value="P:response to oxidative stress"/>
    <property type="evidence" value="ECO:0007669"/>
    <property type="project" value="UniProtKB-ARBA"/>
</dbReference>
<evidence type="ECO:0000256" key="5">
    <source>
        <dbReference type="ARBA" id="ARBA00022763"/>
    </source>
</evidence>
<dbReference type="GO" id="GO:0003684">
    <property type="term" value="F:damaged DNA binding"/>
    <property type="evidence" value="ECO:0007669"/>
    <property type="project" value="InterPro"/>
</dbReference>
<keyword evidence="9" id="KW-0238">DNA-binding</keyword>
<evidence type="ECO:0000256" key="10">
    <source>
        <dbReference type="ARBA" id="ARBA00023204"/>
    </source>
</evidence>
<dbReference type="PROSITE" id="PS51068">
    <property type="entry name" value="FPG_CAT"/>
    <property type="match status" value="1"/>
</dbReference>
<dbReference type="PROSITE" id="PS01242">
    <property type="entry name" value="ZF_FPG_1"/>
    <property type="match status" value="1"/>
</dbReference>
<dbReference type="EMBL" id="SHKI01000005">
    <property type="protein sequence ID" value="RZT64765.1"/>
    <property type="molecule type" value="Genomic_DNA"/>
</dbReference>
<evidence type="ECO:0000259" key="17">
    <source>
        <dbReference type="PROSITE" id="PS51068"/>
    </source>
</evidence>
<sequence>MPELPEVEVVRAGLAPAVTGARVIAAEVRDARALKRHTPLAGDDGLGGHGVTMPAAAAAERAADFERRVTGLRLGAPARRGKFMWLPVSGGAGAGAEDGVAAGGDGGAAGSGGAGGAGAEEAAGARVAAERWALLAHLGMSGQLLLRDTAAEDDRHVRIRLWIDHPEHGELRLDFADQRLFGSLALDRLAPTRDGAPGGSVPGAGAGAGAGVGAGASRAASVGEPLLPVQAARIARDPLDPFFDDAAFVAAVRGRSSGIKKLVLDQALVSGVGNIYADEALWRARLHPETPGRALSARKLAELLGALRDVFAQALAEGGTSFDEQYVNVNGQAGYFAHSLNAYGRGGEACPRCGDPIRRVPFGGRSSHYCPRCQRGR</sequence>
<dbReference type="SUPFAM" id="SSF46946">
    <property type="entry name" value="S13-like H2TH domain"/>
    <property type="match status" value="1"/>
</dbReference>
<dbReference type="GO" id="GO:0008270">
    <property type="term" value="F:zinc ion binding"/>
    <property type="evidence" value="ECO:0007669"/>
    <property type="project" value="UniProtKB-KW"/>
</dbReference>
<keyword evidence="11" id="KW-0456">Lyase</keyword>
<dbReference type="InterPro" id="IPR035937">
    <property type="entry name" value="FPG_N"/>
</dbReference>